<evidence type="ECO:0008006" key="5">
    <source>
        <dbReference type="Google" id="ProtNLM"/>
    </source>
</evidence>
<dbReference type="SUPFAM" id="SSF69304">
    <property type="entry name" value="Tricorn protease N-terminal domain"/>
    <property type="match status" value="1"/>
</dbReference>
<accession>A0A7Y2M412</accession>
<keyword evidence="2" id="KW-0732">Signal</keyword>
<comment type="caution">
    <text evidence="3">The sequence shown here is derived from an EMBL/GenBank/DDBJ whole genome shotgun (WGS) entry which is preliminary data.</text>
</comment>
<feature type="region of interest" description="Disordered" evidence="1">
    <location>
        <begin position="2126"/>
        <end position="2170"/>
    </location>
</feature>
<evidence type="ECO:0000256" key="1">
    <source>
        <dbReference type="SAM" id="MobiDB-lite"/>
    </source>
</evidence>
<feature type="compositionally biased region" description="Polar residues" evidence="1">
    <location>
        <begin position="2154"/>
        <end position="2168"/>
    </location>
</feature>
<organism evidence="3 4">
    <name type="scientific">Microbacterium ulmi</name>
    <dbReference type="NCBI Taxonomy" id="179095"/>
    <lineage>
        <taxon>Bacteria</taxon>
        <taxon>Bacillati</taxon>
        <taxon>Actinomycetota</taxon>
        <taxon>Actinomycetes</taxon>
        <taxon>Micrococcales</taxon>
        <taxon>Microbacteriaceae</taxon>
        <taxon>Microbacterium</taxon>
    </lineage>
</organism>
<dbReference type="Proteomes" id="UP000543598">
    <property type="component" value="Unassembled WGS sequence"/>
</dbReference>
<name>A0A7Y2M412_9MICO</name>
<gene>
    <name evidence="3" type="ORF">HLA99_12670</name>
</gene>
<protein>
    <recommendedName>
        <fullName evidence="5">WD40 repeat protein</fullName>
    </recommendedName>
</protein>
<dbReference type="RefSeq" id="WP_167036016.1">
    <property type="nucleotide sequence ID" value="NZ_BAAANA010000001.1"/>
</dbReference>
<evidence type="ECO:0000313" key="3">
    <source>
        <dbReference type="EMBL" id="NNH04698.1"/>
    </source>
</evidence>
<keyword evidence="4" id="KW-1185">Reference proteome</keyword>
<feature type="compositionally biased region" description="Low complexity" evidence="1">
    <location>
        <begin position="2132"/>
        <end position="2153"/>
    </location>
</feature>
<proteinExistence type="predicted"/>
<reference evidence="3 4" key="1">
    <citation type="submission" date="2020-05" db="EMBL/GenBank/DDBJ databases">
        <title>MicrobeNet Type strains.</title>
        <authorList>
            <person name="Nicholson A.C."/>
        </authorList>
    </citation>
    <scope>NUCLEOTIDE SEQUENCE [LARGE SCALE GENOMIC DNA]</scope>
    <source>
        <strain evidence="3 4">JCM 14282</strain>
    </source>
</reference>
<sequence length="2317" mass="238029">MIQAVLPRRAVATTGIAALLLAGLVTVAAPDAPAADAAPLPAGAETFEVAGGQGGASDSVFLTADAQRVVFTSTADDLVAGDANGLPDVFLSTAAQGSDDPFSGTPTLVSTPDGPVGAARANGASDEAVASMDGRIVAFTSSATNLVDLPSTGDGRTYVYVRDTLKNTTFRIQGSAEPNGSSSRPDLSDDGRRLVFTSDADNLGAPGDDVNGAQDSFVVDLDADGDGTYGDLELVRLFPGATVPTGTRDAVISGNGRVVGILTRWSPEGGSVSDLDTLYALTLDPGELGFLPGSTWIATRVLGRASIDATGRAFAYVQDAACGEQPTVIASALGYSSGAFSIAVGTIGADQRSGSVADPVISADASTVAWTTTVPAFDFGNGGVPSPPLPEPVVRMQRPSWWDSMATEQVPCSGILFGEWYDVAEGSHASLSASGRTVAFQTPGPGRIHVVDSHSNDGLSIANTQGQIIAPSFVTEVPISSIPLASLRGYAATLADSPIYRLPIYRLPIYRLPIYRLPIYRLLVDDSPIYRLPIYRLPIYRLPIYRLDLPGGWPQVLEGTPFQGELIQTVTLDDVLAWANENPGTDAGIRIRSLTLVDVGLEGSGLDSLSLASYALGGARVADLPIPGTGSTAARWQARIDAQGLQIRVDDDTVLAELDAAGLDIAASGIDLLSLSGLDDDVIDDTLLGSMQIDPALLPGTPLGDLDVTTLDASALTALFGDAGITGTLAAPSAPLLGTATFGDLAKGASSLTFGTVLFSLLDAESYPWEQVAATSIDPRAASRATGMSCVGGARCGTTAPFRFTFDAGPGDPTGFEAPTASITLPAGTVPILLVARGSGPYTAWNDAAQYDGPLTTDGQLVTVPMADTQAGTVFELDATYSFSTVVGHPLATASLTSGSQRVESALGGEQPLALWDDPEHNWSPETGWQPGHEGVVLKEGTLYYEWISPAWLDNDDNTGQPIQGPAGDEDFYLVDAPPPGKRLVISTNASDGQVSLSLYGSRGADPDAARLGLADAGPVPGTLVTEQTGAADAPAEAGADAGTGIPGQVLLDQSVQRGTGRAEVEAASTDAAAGERLLVRVASGDGRASSSMYSLRVQYIAEPVESVCSPWVPVPAEQAGRIGVSDPVTDDTNTVYLMDTQRYGDTYGADGADAVREALEELTGTGRVDESTVQGAVLSVDADDRVRAARSILDQNPCSMQARRGLTAAINTYVAEQLGDRSDRIRSVVIVGGDDIVPMAPVPQHTSQFTEQSHAADLRLAEPIGGGACPAEVAPGALDACATPLSAAAAASDILTDDPYGLANAYQSLGGFLYVPTTALGRLVETPDQIRATVERFIDAEGVLEADSTVTAGYGAWSELPDDVTTALSWRSTSNATLGSTAEDGTWDLDDVTGALFPGEDESPAVVSINTHADERRMLPGVPGAEKGVFQDADLFTSGSVSDADAEDLAGSLIFLIGCHAGNDLPTAYYGEDSLDWVDVFSRAGGYVGNTGYGLANNVTTALGERLLALYADWIGVEADGRKVSASEALTYAKQSYLGGLGLYSGYDEKVLMGAVYYGLPMYTFADAATTKTAPVPRIPAELAPLRTSDDGLSSASLSLTPAFQKRTVQDAAGKDVSYLVADGQSPAVVAGQPVLPKLVSQLRAEEGLTPRGVLISGLTSEIESGVTPAIAQPGVGVDQTSADRTGAAFPSSFATITRQDTPDGPADFVVVTPGRVQAPRGGAVGTGALERFTRLDLEIVYADETSDDTTPPAISGIDTSRGFEFRVDGTGSAVARGILLVQYEGDTQWLPLSATISASGAGRVQLPDDDRAYRWILQAADAAGNVAVDTNRGQLPVEDAPAPVLEVAGAAATVPLGEALRRAVEVTDATAGDALTARLALEATDGSAVGGGSIVPVVTGDDGRTRAVIDQRFTTPGAYIATLTVCRGRACSDLRIEVSVPLPNSAPTASVTLTSDTDPVEAGSRLTAHAVGADPDGDAVTLAYAWTRNGAPLADQSGSTLWLAEVGATPGDVIRVTVTPSDGLTEGHAAAAEATVATPPPVPQISASATNASGAYVEGSWSTTPVTVTFTCSGIAALDCSAPQTVSADTGTAGVVVTGTVHDILGRTATTSIRVHVDATAPALAPSVTPPTVAQGGTATATANATDAGSGVATQSCDTPLTSTPGPASVACRATDNAGNTATSAAVYTVQAPSAKTCKGVLDRTAQIPLEADGSSVFLRTSGVPITFRACDADGKPIGTKGFVRSVTLVSTTTLPKNAKINELWYIPITGFVYVKAADAWLGQISTVKLAGGKKYTYKVLLADGTSFTFTFGVK</sequence>
<feature type="signal peptide" evidence="2">
    <location>
        <begin position="1"/>
        <end position="28"/>
    </location>
</feature>
<feature type="chain" id="PRO_5038766635" description="WD40 repeat protein" evidence="2">
    <location>
        <begin position="29"/>
        <end position="2317"/>
    </location>
</feature>
<feature type="region of interest" description="Disordered" evidence="1">
    <location>
        <begin position="171"/>
        <end position="192"/>
    </location>
</feature>
<feature type="compositionally biased region" description="Polar residues" evidence="1">
    <location>
        <begin position="171"/>
        <end position="185"/>
    </location>
</feature>
<dbReference type="EMBL" id="JABEMB010000021">
    <property type="protein sequence ID" value="NNH04698.1"/>
    <property type="molecule type" value="Genomic_DNA"/>
</dbReference>
<evidence type="ECO:0000313" key="4">
    <source>
        <dbReference type="Proteomes" id="UP000543598"/>
    </source>
</evidence>
<evidence type="ECO:0000256" key="2">
    <source>
        <dbReference type="SAM" id="SignalP"/>
    </source>
</evidence>